<dbReference type="SUPFAM" id="SSF54786">
    <property type="entry name" value="YcfA/nrd intein domain"/>
    <property type="match status" value="1"/>
</dbReference>
<evidence type="ECO:0000256" key="6">
    <source>
        <dbReference type="ARBA" id="ARBA00022884"/>
    </source>
</evidence>
<evidence type="ECO:0000313" key="8">
    <source>
        <dbReference type="EMBL" id="OGG58163.1"/>
    </source>
</evidence>
<reference evidence="8 9" key="1">
    <citation type="journal article" date="2016" name="Nat. Commun.">
        <title>Thousands of microbial genomes shed light on interconnected biogeochemical processes in an aquifer system.</title>
        <authorList>
            <person name="Anantharaman K."/>
            <person name="Brown C.T."/>
            <person name="Hug L.A."/>
            <person name="Sharon I."/>
            <person name="Castelle C.J."/>
            <person name="Probst A.J."/>
            <person name="Thomas B.C."/>
            <person name="Singh A."/>
            <person name="Wilkins M.J."/>
            <person name="Karaoz U."/>
            <person name="Brodie E.L."/>
            <person name="Williams K.H."/>
            <person name="Hubbard S.S."/>
            <person name="Banfield J.F."/>
        </authorList>
    </citation>
    <scope>NUCLEOTIDE SEQUENCE [LARGE SCALE GENOMIC DNA]</scope>
</reference>
<dbReference type="InterPro" id="IPR038570">
    <property type="entry name" value="HicA_sf"/>
</dbReference>
<evidence type="ECO:0000256" key="5">
    <source>
        <dbReference type="ARBA" id="ARBA00022801"/>
    </source>
</evidence>
<comment type="caution">
    <text evidence="8">The sequence shown here is derived from an EMBL/GenBank/DDBJ whole genome shotgun (WGS) entry which is preliminary data.</text>
</comment>
<proteinExistence type="inferred from homology"/>
<keyword evidence="2" id="KW-1277">Toxin-antitoxin system</keyword>
<dbReference type="GO" id="GO:0004519">
    <property type="term" value="F:endonuclease activity"/>
    <property type="evidence" value="ECO:0007669"/>
    <property type="project" value="UniProtKB-KW"/>
</dbReference>
<dbReference type="EMBL" id="MFKX01000006">
    <property type="protein sequence ID" value="OGG58163.1"/>
    <property type="molecule type" value="Genomic_DNA"/>
</dbReference>
<dbReference type="AlphaFoldDB" id="A0A1F6D9N6"/>
<sequence>MSRLPNLNARKIVRALKHAGFVEDGQRGSHLYLWNEEKKLVTSVPIHSRDVKRSLLKQIIRQADLTEEEFRKLL</sequence>
<evidence type="ECO:0000256" key="3">
    <source>
        <dbReference type="ARBA" id="ARBA00022722"/>
    </source>
</evidence>
<dbReference type="Gene3D" id="3.30.920.30">
    <property type="entry name" value="Hypothetical protein"/>
    <property type="match status" value="1"/>
</dbReference>
<dbReference type="PANTHER" id="PTHR34873">
    <property type="entry name" value="SSR1766 PROTEIN"/>
    <property type="match status" value="1"/>
</dbReference>
<keyword evidence="3" id="KW-0540">Nuclease</keyword>
<comment type="similarity">
    <text evidence="1">Belongs to the HicA mRNA interferase family.</text>
</comment>
<evidence type="ECO:0000256" key="1">
    <source>
        <dbReference type="ARBA" id="ARBA00006620"/>
    </source>
</evidence>
<dbReference type="GO" id="GO:0016787">
    <property type="term" value="F:hydrolase activity"/>
    <property type="evidence" value="ECO:0007669"/>
    <property type="project" value="UniProtKB-KW"/>
</dbReference>
<evidence type="ECO:0000256" key="7">
    <source>
        <dbReference type="ARBA" id="ARBA00023016"/>
    </source>
</evidence>
<keyword evidence="6" id="KW-0694">RNA-binding</keyword>
<name>A0A1F6D9N6_9BACT</name>
<dbReference type="Proteomes" id="UP000177958">
    <property type="component" value="Unassembled WGS sequence"/>
</dbReference>
<gene>
    <name evidence="8" type="ORF">A2853_01450</name>
</gene>
<evidence type="ECO:0000313" key="9">
    <source>
        <dbReference type="Proteomes" id="UP000177958"/>
    </source>
</evidence>
<evidence type="ECO:0000256" key="4">
    <source>
        <dbReference type="ARBA" id="ARBA00022759"/>
    </source>
</evidence>
<dbReference type="GO" id="GO:0003729">
    <property type="term" value="F:mRNA binding"/>
    <property type="evidence" value="ECO:0007669"/>
    <property type="project" value="InterPro"/>
</dbReference>
<protein>
    <recommendedName>
        <fullName evidence="10">Addiction module toxin, HicA family</fullName>
    </recommendedName>
</protein>
<keyword evidence="4" id="KW-0255">Endonuclease</keyword>
<evidence type="ECO:0008006" key="10">
    <source>
        <dbReference type="Google" id="ProtNLM"/>
    </source>
</evidence>
<keyword evidence="7" id="KW-0346">Stress response</keyword>
<dbReference type="Pfam" id="PF07927">
    <property type="entry name" value="HicA_toxin"/>
    <property type="match status" value="1"/>
</dbReference>
<dbReference type="PANTHER" id="PTHR34873:SF3">
    <property type="entry name" value="ADDICTION MODULE TOXIN, HICA FAMILY"/>
    <property type="match status" value="1"/>
</dbReference>
<accession>A0A1F6D9N6</accession>
<keyword evidence="5" id="KW-0378">Hydrolase</keyword>
<organism evidence="8 9">
    <name type="scientific">Candidatus Kaiserbacteria bacterium RIFCSPHIGHO2_01_FULL_55_17</name>
    <dbReference type="NCBI Taxonomy" id="1798484"/>
    <lineage>
        <taxon>Bacteria</taxon>
        <taxon>Candidatus Kaiseribacteriota</taxon>
    </lineage>
</organism>
<evidence type="ECO:0000256" key="2">
    <source>
        <dbReference type="ARBA" id="ARBA00022649"/>
    </source>
</evidence>
<dbReference type="InterPro" id="IPR012933">
    <property type="entry name" value="HicA_mRNA_interferase"/>
</dbReference>